<dbReference type="PROSITE" id="PS00108">
    <property type="entry name" value="PROTEIN_KINASE_ST"/>
    <property type="match status" value="1"/>
</dbReference>
<dbReference type="GO" id="GO:0005524">
    <property type="term" value="F:ATP binding"/>
    <property type="evidence" value="ECO:0007669"/>
    <property type="project" value="UniProtKB-UniRule"/>
</dbReference>
<keyword evidence="7" id="KW-1185">Reference proteome</keyword>
<dbReference type="Proteomes" id="UP000271241">
    <property type="component" value="Unassembled WGS sequence"/>
</dbReference>
<dbReference type="InterPro" id="IPR011009">
    <property type="entry name" value="Kinase-like_dom_sf"/>
</dbReference>
<keyword evidence="6" id="KW-0808">Transferase</keyword>
<evidence type="ECO:0000256" key="1">
    <source>
        <dbReference type="ARBA" id="ARBA00022741"/>
    </source>
</evidence>
<dbReference type="Pfam" id="PF00069">
    <property type="entry name" value="Pkinase"/>
    <property type="match status" value="1"/>
</dbReference>
<feature type="non-terminal residue" evidence="6">
    <location>
        <position position="302"/>
    </location>
</feature>
<dbReference type="Gene3D" id="1.10.510.10">
    <property type="entry name" value="Transferase(Phosphotransferase) domain 1"/>
    <property type="match status" value="1"/>
</dbReference>
<evidence type="ECO:0000256" key="3">
    <source>
        <dbReference type="PROSITE-ProRule" id="PRU10141"/>
    </source>
</evidence>
<dbReference type="PROSITE" id="PS00107">
    <property type="entry name" value="PROTEIN_KINASE_ATP"/>
    <property type="match status" value="1"/>
</dbReference>
<evidence type="ECO:0000313" key="6">
    <source>
        <dbReference type="EMBL" id="RKP10728.1"/>
    </source>
</evidence>
<evidence type="ECO:0000259" key="5">
    <source>
        <dbReference type="PROSITE" id="PS50011"/>
    </source>
</evidence>
<dbReference type="InterPro" id="IPR017441">
    <property type="entry name" value="Protein_kinase_ATP_BS"/>
</dbReference>
<protein>
    <submittedName>
        <fullName evidence="6">Kinase-like domain-containing protein</fullName>
    </submittedName>
</protein>
<keyword evidence="2 3" id="KW-0067">ATP-binding</keyword>
<feature type="domain" description="Protein kinase" evidence="5">
    <location>
        <begin position="34"/>
        <end position="300"/>
    </location>
</feature>
<dbReference type="AlphaFoldDB" id="A0A4P9XWM5"/>
<dbReference type="GO" id="GO:0010506">
    <property type="term" value="P:regulation of autophagy"/>
    <property type="evidence" value="ECO:0007669"/>
    <property type="project" value="InterPro"/>
</dbReference>
<dbReference type="PANTHER" id="PTHR24348:SF68">
    <property type="entry name" value="SERINE_THREONINE-PROTEIN KINASE ATG1C"/>
    <property type="match status" value="1"/>
</dbReference>
<dbReference type="PROSITE" id="PS50011">
    <property type="entry name" value="PROTEIN_KINASE_DOM"/>
    <property type="match status" value="1"/>
</dbReference>
<keyword evidence="1 3" id="KW-0547">Nucleotide-binding</keyword>
<evidence type="ECO:0000256" key="4">
    <source>
        <dbReference type="RuleBase" id="RU000304"/>
    </source>
</evidence>
<feature type="binding site" evidence="3">
    <location>
        <position position="62"/>
    </location>
    <ligand>
        <name>ATP</name>
        <dbReference type="ChEBI" id="CHEBI:30616"/>
    </ligand>
</feature>
<name>A0A4P9XWM5_9FUNG</name>
<keyword evidence="4" id="KW-0723">Serine/threonine-protein kinase</keyword>
<dbReference type="SUPFAM" id="SSF56112">
    <property type="entry name" value="Protein kinase-like (PK-like)"/>
    <property type="match status" value="1"/>
</dbReference>
<dbReference type="EMBL" id="KZ992439">
    <property type="protein sequence ID" value="RKP10728.1"/>
    <property type="molecule type" value="Genomic_DNA"/>
</dbReference>
<dbReference type="PANTHER" id="PTHR24348">
    <property type="entry name" value="SERINE/THREONINE-PROTEIN KINASE UNC-51-RELATED"/>
    <property type="match status" value="1"/>
</dbReference>
<reference evidence="7" key="1">
    <citation type="journal article" date="2018" name="Nat. Microbiol.">
        <title>Leveraging single-cell genomics to expand the fungal tree of life.</title>
        <authorList>
            <person name="Ahrendt S.R."/>
            <person name="Quandt C.A."/>
            <person name="Ciobanu D."/>
            <person name="Clum A."/>
            <person name="Salamov A."/>
            <person name="Andreopoulos B."/>
            <person name="Cheng J.F."/>
            <person name="Woyke T."/>
            <person name="Pelin A."/>
            <person name="Henrissat B."/>
            <person name="Reynolds N.K."/>
            <person name="Benny G.L."/>
            <person name="Smith M.E."/>
            <person name="James T.Y."/>
            <person name="Grigoriev I.V."/>
        </authorList>
    </citation>
    <scope>NUCLEOTIDE SEQUENCE [LARGE SCALE GENOMIC DNA]</scope>
    <source>
        <strain evidence="7">RSA 1356</strain>
    </source>
</reference>
<keyword evidence="6" id="KW-0418">Kinase</keyword>
<comment type="similarity">
    <text evidence="4">Belongs to the protein kinase superfamily.</text>
</comment>
<gene>
    <name evidence="6" type="ORF">THASP1DRAFT_12430</name>
</gene>
<dbReference type="GO" id="GO:0005737">
    <property type="term" value="C:cytoplasm"/>
    <property type="evidence" value="ECO:0007669"/>
    <property type="project" value="TreeGrafter"/>
</dbReference>
<organism evidence="6 7">
    <name type="scientific">Thamnocephalis sphaerospora</name>
    <dbReference type="NCBI Taxonomy" id="78915"/>
    <lineage>
        <taxon>Eukaryota</taxon>
        <taxon>Fungi</taxon>
        <taxon>Fungi incertae sedis</taxon>
        <taxon>Zoopagomycota</taxon>
        <taxon>Zoopagomycotina</taxon>
        <taxon>Zoopagomycetes</taxon>
        <taxon>Zoopagales</taxon>
        <taxon>Sigmoideomycetaceae</taxon>
        <taxon>Thamnocephalis</taxon>
    </lineage>
</organism>
<proteinExistence type="inferred from homology"/>
<accession>A0A4P9XWM5</accession>
<dbReference type="OrthoDB" id="541276at2759"/>
<evidence type="ECO:0000256" key="2">
    <source>
        <dbReference type="ARBA" id="ARBA00022840"/>
    </source>
</evidence>
<dbReference type="STRING" id="78915.A0A4P9XWM5"/>
<evidence type="ECO:0000313" key="7">
    <source>
        <dbReference type="Proteomes" id="UP000271241"/>
    </source>
</evidence>
<sequence length="302" mass="33807">MSPNAAAGQTRQSEGAQATVAHRLPHPFDPHAWLDLKCMVGAGAYGRVYMAGDTAGRRFAVKQLNKTPAARREISLHQRCNGHPNVVGMFGSHEDHLGLWMILEYCPDGDLFHHITHADGIFHSDRSANEPTIKLAFSQVCDGIAWCHQRGVYHRDIKPENVLVWLERDPMTGYIRPVLKIADFGLATERPYTHDFGCGSTFYMSPECIGFAGNPPPAYGSGPTDVWSLGILLLNIVTAQNPWRQAHPREEAFVYYQRDPHNFLARLLPITDALQRCVCRALELSVRHRCTVQELRSAVLDC</sequence>
<dbReference type="InterPro" id="IPR000719">
    <property type="entry name" value="Prot_kinase_dom"/>
</dbReference>
<dbReference type="InterPro" id="IPR045269">
    <property type="entry name" value="Atg1-like"/>
</dbReference>
<dbReference type="SMART" id="SM00220">
    <property type="entry name" value="S_TKc"/>
    <property type="match status" value="1"/>
</dbReference>
<dbReference type="GO" id="GO:0004674">
    <property type="term" value="F:protein serine/threonine kinase activity"/>
    <property type="evidence" value="ECO:0007669"/>
    <property type="project" value="UniProtKB-KW"/>
</dbReference>
<dbReference type="InterPro" id="IPR008271">
    <property type="entry name" value="Ser/Thr_kinase_AS"/>
</dbReference>